<dbReference type="EMBL" id="SUPL01000004">
    <property type="protein sequence ID" value="TJY35811.1"/>
    <property type="molecule type" value="Genomic_DNA"/>
</dbReference>
<dbReference type="Proteomes" id="UP000307657">
    <property type="component" value="Unassembled WGS sequence"/>
</dbReference>
<protein>
    <submittedName>
        <fullName evidence="2">M28 family peptidase</fullName>
    </submittedName>
</protein>
<keyword evidence="3" id="KW-1185">Reference proteome</keyword>
<accession>A0A4U0EV88</accession>
<dbReference type="AlphaFoldDB" id="A0A4U0EV88"/>
<dbReference type="SUPFAM" id="SSF53187">
    <property type="entry name" value="Zn-dependent exopeptidases"/>
    <property type="match status" value="1"/>
</dbReference>
<name>A0A4U0EV88_9FLAO</name>
<dbReference type="PANTHER" id="PTHR12147:SF26">
    <property type="entry name" value="PEPTIDASE M28 DOMAIN-CONTAINING PROTEIN"/>
    <property type="match status" value="1"/>
</dbReference>
<evidence type="ECO:0000313" key="2">
    <source>
        <dbReference type="EMBL" id="TJY35811.1"/>
    </source>
</evidence>
<evidence type="ECO:0000313" key="3">
    <source>
        <dbReference type="Proteomes" id="UP000307657"/>
    </source>
</evidence>
<evidence type="ECO:0000259" key="1">
    <source>
        <dbReference type="Pfam" id="PF04389"/>
    </source>
</evidence>
<feature type="domain" description="Peptidase M28" evidence="1">
    <location>
        <begin position="117"/>
        <end position="328"/>
    </location>
</feature>
<dbReference type="RefSeq" id="WP_136842890.1">
    <property type="nucleotide sequence ID" value="NZ_SUPL01000004.1"/>
</dbReference>
<dbReference type="GO" id="GO:0008235">
    <property type="term" value="F:metalloexopeptidase activity"/>
    <property type="evidence" value="ECO:0007669"/>
    <property type="project" value="InterPro"/>
</dbReference>
<dbReference type="GO" id="GO:0006508">
    <property type="term" value="P:proteolysis"/>
    <property type="evidence" value="ECO:0007669"/>
    <property type="project" value="InterPro"/>
</dbReference>
<dbReference type="PANTHER" id="PTHR12147">
    <property type="entry name" value="METALLOPEPTIDASE M28 FAMILY MEMBER"/>
    <property type="match status" value="1"/>
</dbReference>
<sequence length="344" mass="39423">MKVLIYVSALVLIGSCASLSHKEKMQAIADNIEIVQPEQVKTYSKTITSTELKEHLYLFASDDFNGRKAGSEGQKKAVKFLRDYYKSQNIPSPLADSSYLQVIPKHYLGDEFNDTENLLAYIEGTEKPNEVIILSAHHDHEGTDNEGDIYNGADDDGSGTVALMEMAQAFNEAKKNGHGPKRSILFLHLTAEESGLQGSKFYTENPIFPLKNTVANLNIDMIGRVDKYHENNPEYVYLIGSDRLSTELHFISETVNNEFTNLDLNYKYNEENEHNRYYYRSDHYNFAKHNIPVIFYFNGEHEDYHQVTDTPDKIEYNILEKRAKLVFATAWQLANQENRIIVDK</sequence>
<dbReference type="PROSITE" id="PS51257">
    <property type="entry name" value="PROKAR_LIPOPROTEIN"/>
    <property type="match status" value="1"/>
</dbReference>
<organism evidence="2 3">
    <name type="scientific">Pontimicrobium aquaticum</name>
    <dbReference type="NCBI Taxonomy" id="2565367"/>
    <lineage>
        <taxon>Bacteria</taxon>
        <taxon>Pseudomonadati</taxon>
        <taxon>Bacteroidota</taxon>
        <taxon>Flavobacteriia</taxon>
        <taxon>Flavobacteriales</taxon>
        <taxon>Flavobacteriaceae</taxon>
        <taxon>Pontimicrobium</taxon>
    </lineage>
</organism>
<dbReference type="CDD" id="cd05660">
    <property type="entry name" value="M28_like_PA"/>
    <property type="match status" value="1"/>
</dbReference>
<dbReference type="InterPro" id="IPR007484">
    <property type="entry name" value="Peptidase_M28"/>
</dbReference>
<dbReference type="PROSITE" id="PS00018">
    <property type="entry name" value="EF_HAND_1"/>
    <property type="match status" value="1"/>
</dbReference>
<dbReference type="Gene3D" id="3.40.630.10">
    <property type="entry name" value="Zn peptidases"/>
    <property type="match status" value="1"/>
</dbReference>
<dbReference type="InterPro" id="IPR018247">
    <property type="entry name" value="EF_Hand_1_Ca_BS"/>
</dbReference>
<dbReference type="InterPro" id="IPR045175">
    <property type="entry name" value="M28_fam"/>
</dbReference>
<gene>
    <name evidence="2" type="ORF">E5167_08035</name>
</gene>
<dbReference type="OrthoDB" id="9778250at2"/>
<reference evidence="2 3" key="1">
    <citation type="submission" date="2019-04" db="EMBL/GenBank/DDBJ databases">
        <title>Lacinutrix sp. nov., isolated from marine water.</title>
        <authorList>
            <person name="Kim W."/>
        </authorList>
    </citation>
    <scope>NUCLEOTIDE SEQUENCE [LARGE SCALE GENOMIC DNA]</scope>
    <source>
        <strain evidence="2 3">CAU 1491</strain>
    </source>
</reference>
<proteinExistence type="predicted"/>
<dbReference type="Pfam" id="PF04389">
    <property type="entry name" value="Peptidase_M28"/>
    <property type="match status" value="1"/>
</dbReference>
<comment type="caution">
    <text evidence="2">The sequence shown here is derived from an EMBL/GenBank/DDBJ whole genome shotgun (WGS) entry which is preliminary data.</text>
</comment>